<evidence type="ECO:0000256" key="3">
    <source>
        <dbReference type="ARBA" id="ARBA00022692"/>
    </source>
</evidence>
<dbReference type="PANTHER" id="PTHR12677">
    <property type="entry name" value="GOLGI APPARATUS MEMBRANE PROTEIN TVP38-RELATED"/>
    <property type="match status" value="1"/>
</dbReference>
<dbReference type="Pfam" id="PF09335">
    <property type="entry name" value="VTT_dom"/>
    <property type="match status" value="1"/>
</dbReference>
<feature type="transmembrane region" description="Helical" evidence="6">
    <location>
        <begin position="12"/>
        <end position="33"/>
    </location>
</feature>
<dbReference type="PANTHER" id="PTHR12677:SF59">
    <property type="entry name" value="GOLGI APPARATUS MEMBRANE PROTEIN TVP38-RELATED"/>
    <property type="match status" value="1"/>
</dbReference>
<reference evidence="8 9" key="1">
    <citation type="submission" date="2016-03" db="EMBL/GenBank/DDBJ databases">
        <authorList>
            <person name="Ploux O."/>
        </authorList>
    </citation>
    <scope>NUCLEOTIDE SEQUENCE [LARGE SCALE GENOMIC DNA]</scope>
    <source>
        <strain evidence="8 9">R-45370</strain>
    </source>
</reference>
<accession>A0A177MZ67</accession>
<dbReference type="AlphaFoldDB" id="A0A177MZ67"/>
<feature type="transmembrane region" description="Helical" evidence="6">
    <location>
        <begin position="194"/>
        <end position="216"/>
    </location>
</feature>
<dbReference type="OrthoDB" id="5562777at2"/>
<feature type="domain" description="VTT" evidence="7">
    <location>
        <begin position="71"/>
        <end position="183"/>
    </location>
</feature>
<dbReference type="EMBL" id="LUUI01000157">
    <property type="protein sequence ID" value="OAI10199.1"/>
    <property type="molecule type" value="Genomic_DNA"/>
</dbReference>
<sequence>MAELTKKLSKTIAIGSLFIAVIGCSLLIYSMPIKELLNQSNQIKSWLALTGYAAPAVFVLLAALLTVIGMPRLLLCSLAGLVFGFTWGFVLSHFATVLGAYGTFIFARWTGREYVQQKFPKIVALSKSTHASGWRSVLFMRQLPISGLYNDILLGISTVSHCDFWIGTALGFLPLGVTATLVGAGAIQADITQVAQYLGIAAVAFLLLSLTVKWTLVQRRSKNLSIS</sequence>
<evidence type="ECO:0000256" key="1">
    <source>
        <dbReference type="ARBA" id="ARBA00004651"/>
    </source>
</evidence>
<organism evidence="8 9">
    <name type="scientific">Methylomonas lenta</name>
    <dbReference type="NCBI Taxonomy" id="980561"/>
    <lineage>
        <taxon>Bacteria</taxon>
        <taxon>Pseudomonadati</taxon>
        <taxon>Pseudomonadota</taxon>
        <taxon>Gammaproteobacteria</taxon>
        <taxon>Methylococcales</taxon>
        <taxon>Methylococcaceae</taxon>
        <taxon>Methylomonas</taxon>
    </lineage>
</organism>
<keyword evidence="2 6" id="KW-1003">Cell membrane</keyword>
<keyword evidence="3 6" id="KW-0812">Transmembrane</keyword>
<protein>
    <recommendedName>
        <fullName evidence="6">TVP38/TMEM64 family membrane protein</fullName>
    </recommendedName>
</protein>
<comment type="caution">
    <text evidence="8">The sequence shown here is derived from an EMBL/GenBank/DDBJ whole genome shotgun (WGS) entry which is preliminary data.</text>
</comment>
<dbReference type="InterPro" id="IPR015414">
    <property type="entry name" value="TMEM64"/>
</dbReference>
<comment type="similarity">
    <text evidence="6">Belongs to the TVP38/TMEM64 family.</text>
</comment>
<evidence type="ECO:0000256" key="2">
    <source>
        <dbReference type="ARBA" id="ARBA00022475"/>
    </source>
</evidence>
<feature type="transmembrane region" description="Helical" evidence="6">
    <location>
        <begin position="164"/>
        <end position="188"/>
    </location>
</feature>
<dbReference type="RefSeq" id="WP_066987493.1">
    <property type="nucleotide sequence ID" value="NZ_LUUI01000157.1"/>
</dbReference>
<evidence type="ECO:0000256" key="4">
    <source>
        <dbReference type="ARBA" id="ARBA00022989"/>
    </source>
</evidence>
<dbReference type="STRING" id="980561.A1359_17060"/>
<dbReference type="InterPro" id="IPR032816">
    <property type="entry name" value="VTT_dom"/>
</dbReference>
<dbReference type="Proteomes" id="UP000078476">
    <property type="component" value="Unassembled WGS sequence"/>
</dbReference>
<keyword evidence="5 6" id="KW-0472">Membrane</keyword>
<proteinExistence type="inferred from homology"/>
<evidence type="ECO:0000259" key="7">
    <source>
        <dbReference type="Pfam" id="PF09335"/>
    </source>
</evidence>
<feature type="transmembrane region" description="Helical" evidence="6">
    <location>
        <begin position="81"/>
        <end position="107"/>
    </location>
</feature>
<comment type="subcellular location">
    <subcellularLocation>
        <location evidence="1 6">Cell membrane</location>
        <topology evidence="1 6">Multi-pass membrane protein</topology>
    </subcellularLocation>
</comment>
<dbReference type="GO" id="GO:0005886">
    <property type="term" value="C:plasma membrane"/>
    <property type="evidence" value="ECO:0007669"/>
    <property type="project" value="UniProtKB-SubCell"/>
</dbReference>
<keyword evidence="4 6" id="KW-1133">Transmembrane helix</keyword>
<evidence type="ECO:0000313" key="9">
    <source>
        <dbReference type="Proteomes" id="UP000078476"/>
    </source>
</evidence>
<feature type="transmembrane region" description="Helical" evidence="6">
    <location>
        <begin position="45"/>
        <end position="69"/>
    </location>
</feature>
<evidence type="ECO:0000256" key="5">
    <source>
        <dbReference type="ARBA" id="ARBA00023136"/>
    </source>
</evidence>
<evidence type="ECO:0000313" key="8">
    <source>
        <dbReference type="EMBL" id="OAI10199.1"/>
    </source>
</evidence>
<gene>
    <name evidence="8" type="ORF">A1359_17060</name>
</gene>
<name>A0A177MZ67_9GAMM</name>
<dbReference type="PROSITE" id="PS51257">
    <property type="entry name" value="PROKAR_LIPOPROTEIN"/>
    <property type="match status" value="1"/>
</dbReference>
<keyword evidence="9" id="KW-1185">Reference proteome</keyword>
<evidence type="ECO:0000256" key="6">
    <source>
        <dbReference type="RuleBase" id="RU366058"/>
    </source>
</evidence>